<reference evidence="2" key="1">
    <citation type="submission" date="2021-04" db="EMBL/GenBank/DDBJ databases">
        <title>Draft genome sequence data of methanotrophic Methylovulum sp. strain S1L and Methylomonas sp. strain S2AM isolated from boreal lake water columns.</title>
        <authorList>
            <person name="Rissanen A.J."/>
            <person name="Mangayil R."/>
            <person name="Svenning M.M."/>
            <person name="Khanongnuch R."/>
        </authorList>
    </citation>
    <scope>NUCLEOTIDE SEQUENCE</scope>
    <source>
        <strain evidence="2">S2AM</strain>
    </source>
</reference>
<dbReference type="RefSeq" id="WP_215583162.1">
    <property type="nucleotide sequence ID" value="NZ_CP073754.1"/>
</dbReference>
<organism evidence="2 3">
    <name type="scientific">Methylomonas paludis</name>
    <dbReference type="NCBI Taxonomy" id="1173101"/>
    <lineage>
        <taxon>Bacteria</taxon>
        <taxon>Pseudomonadati</taxon>
        <taxon>Pseudomonadota</taxon>
        <taxon>Gammaproteobacteria</taxon>
        <taxon>Methylococcales</taxon>
        <taxon>Methylococcaceae</taxon>
        <taxon>Methylomonas</taxon>
    </lineage>
</organism>
<name>A0A975MP35_9GAMM</name>
<protein>
    <recommendedName>
        <fullName evidence="4">Lipoprotein</fullName>
    </recommendedName>
</protein>
<dbReference type="KEGG" id="mpad:KEF85_02490"/>
<evidence type="ECO:0000256" key="1">
    <source>
        <dbReference type="SAM" id="SignalP"/>
    </source>
</evidence>
<feature type="signal peptide" evidence="1">
    <location>
        <begin position="1"/>
        <end position="23"/>
    </location>
</feature>
<keyword evidence="3" id="KW-1185">Reference proteome</keyword>
<accession>A0A975MP35</accession>
<dbReference type="Proteomes" id="UP000676649">
    <property type="component" value="Chromosome"/>
</dbReference>
<evidence type="ECO:0000313" key="2">
    <source>
        <dbReference type="EMBL" id="QWF71377.1"/>
    </source>
</evidence>
<dbReference type="EMBL" id="CP073754">
    <property type="protein sequence ID" value="QWF71377.1"/>
    <property type="molecule type" value="Genomic_DNA"/>
</dbReference>
<keyword evidence="1" id="KW-0732">Signal</keyword>
<dbReference type="AlphaFoldDB" id="A0A975MP35"/>
<evidence type="ECO:0008006" key="4">
    <source>
        <dbReference type="Google" id="ProtNLM"/>
    </source>
</evidence>
<sequence>MKLITIFKNTLLLCLAIGVAGCASDLKYQSAAEIEQQTKIEAFPGSPNQILSAPELQVRHFQEFLYGSNSVSYYLTAHKDSRFAGNTSYWLEFDANYGSSHSMANSRRYDMAKTETGLSIPTYHLRHETLRCQEYKGVGDGCLYRDRAEVQLSLADLEAGRHSGLKLILSSANQEYEHIDLPAQYVDGFLRAVQSQ</sequence>
<gene>
    <name evidence="2" type="ORF">KEF85_02490</name>
</gene>
<proteinExistence type="predicted"/>
<feature type="chain" id="PRO_5037332612" description="Lipoprotein" evidence="1">
    <location>
        <begin position="24"/>
        <end position="196"/>
    </location>
</feature>
<evidence type="ECO:0000313" key="3">
    <source>
        <dbReference type="Proteomes" id="UP000676649"/>
    </source>
</evidence>
<dbReference type="PROSITE" id="PS51257">
    <property type="entry name" value="PROKAR_LIPOPROTEIN"/>
    <property type="match status" value="1"/>
</dbReference>